<dbReference type="EMBL" id="KZ293654">
    <property type="protein sequence ID" value="PBK94457.1"/>
    <property type="molecule type" value="Genomic_DNA"/>
</dbReference>
<dbReference type="OrthoDB" id="2658733at2759"/>
<dbReference type="InParanoid" id="A0A2H3DZD4"/>
<evidence type="ECO:0000313" key="3">
    <source>
        <dbReference type="Proteomes" id="UP000217790"/>
    </source>
</evidence>
<dbReference type="AlphaFoldDB" id="A0A2H3DZD4"/>
<sequence>MGTSFLGTNWQTIFIIGMLGKSIPIYVDMDRTTVMDVLVEVMYHKGTYSTAEDTAYDLFVLAGGGALPRTAHLSRLAFTGSTQLALCWWVRGESGQAGPSQYQDLSESWYWHGADSAEDKDLDETDTDSTPVFYQHVERSCGVAKELREKHWIATGEWQEYCNIIMHVNGNKQMKEILVCGDAFNMLKQRTVRVKTAIHESVRQPTSHHARSPVTMDQDAGPFNCFEKQTYGMPHIGLIACGMTNVNKADATPDAWRAVAMPKGHPGDPRATAKGYNVNHICHASETEKYGKLAASIQQQETMTVVVDMLVMRTKKTVEPYWKNMCEGISVSVVCKQIDLERILHKDYLWRVPGVSKGYNWDFTQFILHDKKQARIQNSNNWVYPQGQIKFGFHVPLDYMLEFKEWWEVNVLKEPRQQDSNQSSSPVKYLPAQKGRGKAKVTPKSSPVQPRGKHPLHIHPELTNDDNELPAIVIAGLHREDVDPQVHLVTDHHGRIQTNPAKSHVFITLLYENDTILEQRNKDGQGHDSADRMQRLNNYDEVGLFTFMMPTSMVVTRPGNGTLELVQTALWGQTTHHPEQPEVSFDVVDEKELTAGLRWAGSFKGSGKSGTSSGRLEHELMQLQESKKTSTVEYDASLFGTLIEHSTNSQNCGTGSLEVPNNGDMVPSQLLGVVCYKWPFVQGTADEVEPNSEGSYKKFTKVAETKAIEKEATCTRWCDTILKFSYEWIHHFVKKKGSAPPWTILEFRFAEMAIVQTIKGNFAKYVWNGNSSAYEALQNGEEIECAEFLIMSSFTVVFILDFQSVGLVLTDSQVMTSPNVTTGNTDMFEEGNIPDAFDGFPKDHCCNKCLTKFVGAKMSTKYFPFFVRGSLAIFTYPANSRKPKNIAAMHDYPFGALFPSENRLLWRWNMPSNLCIWIIIASFQSSTECILCFNKSDIDTVRPLDTHSYTGSFIQDRY</sequence>
<keyword evidence="3" id="KW-1185">Reference proteome</keyword>
<organism evidence="2 3">
    <name type="scientific">Armillaria gallica</name>
    <name type="common">Bulbous honey fungus</name>
    <name type="synonym">Armillaria bulbosa</name>
    <dbReference type="NCBI Taxonomy" id="47427"/>
    <lineage>
        <taxon>Eukaryota</taxon>
        <taxon>Fungi</taxon>
        <taxon>Dikarya</taxon>
        <taxon>Basidiomycota</taxon>
        <taxon>Agaricomycotina</taxon>
        <taxon>Agaricomycetes</taxon>
        <taxon>Agaricomycetidae</taxon>
        <taxon>Agaricales</taxon>
        <taxon>Marasmiineae</taxon>
        <taxon>Physalacriaceae</taxon>
        <taxon>Armillaria</taxon>
    </lineage>
</organism>
<proteinExistence type="predicted"/>
<dbReference type="Proteomes" id="UP000217790">
    <property type="component" value="Unassembled WGS sequence"/>
</dbReference>
<name>A0A2H3DZD4_ARMGA</name>
<evidence type="ECO:0000256" key="1">
    <source>
        <dbReference type="SAM" id="MobiDB-lite"/>
    </source>
</evidence>
<dbReference type="Gene3D" id="3.20.200.10">
    <property type="entry name" value="MHCK/EF2 kinase"/>
    <property type="match status" value="1"/>
</dbReference>
<feature type="region of interest" description="Disordered" evidence="1">
    <location>
        <begin position="415"/>
        <end position="462"/>
    </location>
</feature>
<dbReference type="STRING" id="47427.A0A2H3DZD4"/>
<gene>
    <name evidence="2" type="ORF">ARMGADRAFT_1029546</name>
</gene>
<protein>
    <recommendedName>
        <fullName evidence="4">Alpha-type protein kinase domain-containing protein</fullName>
    </recommendedName>
</protein>
<accession>A0A2H3DZD4</accession>
<evidence type="ECO:0000313" key="2">
    <source>
        <dbReference type="EMBL" id="PBK94457.1"/>
    </source>
</evidence>
<reference evidence="3" key="1">
    <citation type="journal article" date="2017" name="Nat. Ecol. Evol.">
        <title>Genome expansion and lineage-specific genetic innovations in the forest pathogenic fungi Armillaria.</title>
        <authorList>
            <person name="Sipos G."/>
            <person name="Prasanna A.N."/>
            <person name="Walter M.C."/>
            <person name="O'Connor E."/>
            <person name="Balint B."/>
            <person name="Krizsan K."/>
            <person name="Kiss B."/>
            <person name="Hess J."/>
            <person name="Varga T."/>
            <person name="Slot J."/>
            <person name="Riley R."/>
            <person name="Boka B."/>
            <person name="Rigling D."/>
            <person name="Barry K."/>
            <person name="Lee J."/>
            <person name="Mihaltcheva S."/>
            <person name="LaButti K."/>
            <person name="Lipzen A."/>
            <person name="Waldron R."/>
            <person name="Moloney N.M."/>
            <person name="Sperisen C."/>
            <person name="Kredics L."/>
            <person name="Vagvoelgyi C."/>
            <person name="Patrignani A."/>
            <person name="Fitzpatrick D."/>
            <person name="Nagy I."/>
            <person name="Doyle S."/>
            <person name="Anderson J.B."/>
            <person name="Grigoriev I.V."/>
            <person name="Gueldener U."/>
            <person name="Muensterkoetter M."/>
            <person name="Nagy L.G."/>
        </authorList>
    </citation>
    <scope>NUCLEOTIDE SEQUENCE [LARGE SCALE GENOMIC DNA]</scope>
    <source>
        <strain evidence="3">Ar21-2</strain>
    </source>
</reference>
<evidence type="ECO:0008006" key="4">
    <source>
        <dbReference type="Google" id="ProtNLM"/>
    </source>
</evidence>